<dbReference type="EMBL" id="BAAACZ010000011">
    <property type="protein sequence ID" value="GAA0461450.1"/>
    <property type="molecule type" value="Genomic_DNA"/>
</dbReference>
<organism evidence="3 4">
    <name type="scientific">Alkalibacillus silvisoli</name>
    <dbReference type="NCBI Taxonomy" id="392823"/>
    <lineage>
        <taxon>Bacteria</taxon>
        <taxon>Bacillati</taxon>
        <taxon>Bacillota</taxon>
        <taxon>Bacilli</taxon>
        <taxon>Bacillales</taxon>
        <taxon>Bacillaceae</taxon>
        <taxon>Alkalibacillus</taxon>
    </lineage>
</organism>
<dbReference type="InterPro" id="IPR046865">
    <property type="entry name" value="FapA_b_solenoid"/>
</dbReference>
<gene>
    <name evidence="3" type="ORF">GCM10008935_16120</name>
</gene>
<dbReference type="Proteomes" id="UP001500740">
    <property type="component" value="Unassembled WGS sequence"/>
</dbReference>
<evidence type="ECO:0000313" key="4">
    <source>
        <dbReference type="Proteomes" id="UP001500740"/>
    </source>
</evidence>
<comment type="caution">
    <text evidence="3">The sequence shown here is derived from an EMBL/GenBank/DDBJ whole genome shotgun (WGS) entry which is preliminary data.</text>
</comment>
<feature type="coiled-coil region" evidence="1">
    <location>
        <begin position="359"/>
        <end position="420"/>
    </location>
</feature>
<dbReference type="InterPro" id="IPR005646">
    <property type="entry name" value="FapA"/>
</dbReference>
<dbReference type="RefSeq" id="WP_343782970.1">
    <property type="nucleotide sequence ID" value="NZ_BAAACZ010000011.1"/>
</dbReference>
<dbReference type="PANTHER" id="PTHR38032:SF1">
    <property type="entry name" value="RNA-BINDING PROTEIN KHPB N-TERMINAL DOMAIN-CONTAINING PROTEIN"/>
    <property type="match status" value="1"/>
</dbReference>
<keyword evidence="1" id="KW-0175">Coiled coil</keyword>
<accession>A0ABP3JQI4</accession>
<dbReference type="PANTHER" id="PTHR38032">
    <property type="entry name" value="POLYMERASE-RELATED"/>
    <property type="match status" value="1"/>
</dbReference>
<reference evidence="4" key="1">
    <citation type="journal article" date="2019" name="Int. J. Syst. Evol. Microbiol.">
        <title>The Global Catalogue of Microorganisms (GCM) 10K type strain sequencing project: providing services to taxonomists for standard genome sequencing and annotation.</title>
        <authorList>
            <consortium name="The Broad Institute Genomics Platform"/>
            <consortium name="The Broad Institute Genome Sequencing Center for Infectious Disease"/>
            <person name="Wu L."/>
            <person name="Ma J."/>
        </authorList>
    </citation>
    <scope>NUCLEOTIDE SEQUENCE [LARGE SCALE GENOMIC DNA]</scope>
    <source>
        <strain evidence="4">JCM 14193</strain>
    </source>
</reference>
<sequence length="475" mass="53081">MDLTRLFNLSVTKDEMEATLGINSAYLTELHENDEIDIETQIVSSTIYDHLLNQQIQYNLNKEAVKELCDFIKQGISDEEKSVVVSKGNPPIDGEDGYIQYHVNLATQTNVQSGQDIDFKEMMKIPIVEAGDPLVTFVAPTTGDEGINVYNQLVESKPGKKVSLKASENTKLNYEKATIYATESGQVTLTEKEIKVLPTYEVNNHLDLTVGNIDFNGSIVINGDVPEGFSLKARGDITIKGIVEGAFLDSGGSIFISEGISAIGKGQLRATLDINVGNVNQAILEAGRNIYVKQSILHSEVTARESIKCQNGHIIGGSVSGGKRVEANEIGNRMGSKTVIYLGDNKKVIEKRIYIEERMKELMDQLKKLKAIGEKFEQLKKTRELTNKERVTLLRQKRSYEKARLELSELNDEYEVFRQQNQPQEVEKHLPKVIVNGTIYPNVEINFGKYAKLIEKETSKVSVVYQDNDFSINPL</sequence>
<feature type="domain" description="Flagellar Assembly Protein A N-terminal region" evidence="2">
    <location>
        <begin position="8"/>
        <end position="190"/>
    </location>
</feature>
<dbReference type="InterPro" id="IPR046866">
    <property type="entry name" value="FapA_N"/>
</dbReference>
<protein>
    <recommendedName>
        <fullName evidence="2">Flagellar Assembly Protein A N-terminal region domain-containing protein</fullName>
    </recommendedName>
</protein>
<proteinExistence type="predicted"/>
<name>A0ABP3JQI4_9BACI</name>
<dbReference type="Pfam" id="PF03961">
    <property type="entry name" value="FapA"/>
    <property type="match status" value="1"/>
</dbReference>
<keyword evidence="4" id="KW-1185">Reference proteome</keyword>
<dbReference type="Pfam" id="PF20250">
    <property type="entry name" value="FapA_N"/>
    <property type="match status" value="1"/>
</dbReference>
<evidence type="ECO:0000259" key="2">
    <source>
        <dbReference type="Pfam" id="PF20250"/>
    </source>
</evidence>
<evidence type="ECO:0000256" key="1">
    <source>
        <dbReference type="SAM" id="Coils"/>
    </source>
</evidence>
<evidence type="ECO:0000313" key="3">
    <source>
        <dbReference type="EMBL" id="GAA0461450.1"/>
    </source>
</evidence>